<organism evidence="2 3">
    <name type="scientific">Vespula maculifrons</name>
    <name type="common">Eastern yellow jacket</name>
    <name type="synonym">Wasp</name>
    <dbReference type="NCBI Taxonomy" id="7453"/>
    <lineage>
        <taxon>Eukaryota</taxon>
        <taxon>Metazoa</taxon>
        <taxon>Ecdysozoa</taxon>
        <taxon>Arthropoda</taxon>
        <taxon>Hexapoda</taxon>
        <taxon>Insecta</taxon>
        <taxon>Pterygota</taxon>
        <taxon>Neoptera</taxon>
        <taxon>Endopterygota</taxon>
        <taxon>Hymenoptera</taxon>
        <taxon>Apocrita</taxon>
        <taxon>Aculeata</taxon>
        <taxon>Vespoidea</taxon>
        <taxon>Vespidae</taxon>
        <taxon>Vespinae</taxon>
        <taxon>Vespula</taxon>
    </lineage>
</organism>
<keyword evidence="3" id="KW-1185">Reference proteome</keyword>
<dbReference type="EMBL" id="JAYRBN010000066">
    <property type="protein sequence ID" value="KAL2736692.1"/>
    <property type="molecule type" value="Genomic_DNA"/>
</dbReference>
<sequence>MRMANKGVQALCPFELIRKRDFEIVMILCLRRFLAFFWEERARIRKGKGRKRERRERKEDGERGKEDEEEEKEEEEEEEEEEKEKEGQGGRAWARARISPGDVPWNNKDKNAAGKDSEISLAPSPAWTLRYVTSECRLVTA</sequence>
<feature type="compositionally biased region" description="Basic and acidic residues" evidence="1">
    <location>
        <begin position="107"/>
        <end position="118"/>
    </location>
</feature>
<evidence type="ECO:0000313" key="3">
    <source>
        <dbReference type="Proteomes" id="UP001607303"/>
    </source>
</evidence>
<feature type="compositionally biased region" description="Acidic residues" evidence="1">
    <location>
        <begin position="67"/>
        <end position="83"/>
    </location>
</feature>
<evidence type="ECO:0000256" key="1">
    <source>
        <dbReference type="SAM" id="MobiDB-lite"/>
    </source>
</evidence>
<proteinExistence type="predicted"/>
<dbReference type="Proteomes" id="UP001607303">
    <property type="component" value="Unassembled WGS sequence"/>
</dbReference>
<comment type="caution">
    <text evidence="2">The sequence shown here is derived from an EMBL/GenBank/DDBJ whole genome shotgun (WGS) entry which is preliminary data.</text>
</comment>
<name>A0ABD2BV87_VESMC</name>
<accession>A0ABD2BV87</accession>
<gene>
    <name evidence="2" type="ORF">V1477_013201</name>
</gene>
<feature type="compositionally biased region" description="Basic residues" evidence="1">
    <location>
        <begin position="45"/>
        <end position="55"/>
    </location>
</feature>
<reference evidence="2 3" key="1">
    <citation type="journal article" date="2024" name="Ann. Entomol. Soc. Am.">
        <title>Genomic analyses of the southern and eastern yellowjacket wasps (Hymenoptera: Vespidae) reveal evolutionary signatures of social life.</title>
        <authorList>
            <person name="Catto M.A."/>
            <person name="Caine P.B."/>
            <person name="Orr S.E."/>
            <person name="Hunt B.G."/>
            <person name="Goodisman M.A.D."/>
        </authorList>
    </citation>
    <scope>NUCLEOTIDE SEQUENCE [LARGE SCALE GENOMIC DNA]</scope>
    <source>
        <strain evidence="2">232</strain>
        <tissue evidence="2">Head and thorax</tissue>
    </source>
</reference>
<evidence type="ECO:0000313" key="2">
    <source>
        <dbReference type="EMBL" id="KAL2736692.1"/>
    </source>
</evidence>
<protein>
    <submittedName>
        <fullName evidence="2">Uncharacterized protein</fullName>
    </submittedName>
</protein>
<feature type="compositionally biased region" description="Basic and acidic residues" evidence="1">
    <location>
        <begin position="56"/>
        <end position="66"/>
    </location>
</feature>
<feature type="region of interest" description="Disordered" evidence="1">
    <location>
        <begin position="45"/>
        <end position="120"/>
    </location>
</feature>
<dbReference type="AlphaFoldDB" id="A0ABD2BV87"/>